<dbReference type="GO" id="GO:0043161">
    <property type="term" value="P:proteasome-mediated ubiquitin-dependent protein catabolic process"/>
    <property type="evidence" value="ECO:0007669"/>
    <property type="project" value="TreeGrafter"/>
</dbReference>
<gene>
    <name evidence="9" type="ORF">TraAM80_00015</name>
</gene>
<dbReference type="Gene3D" id="3.90.1750.10">
    <property type="entry name" value="Hect, E3 ligase catalytic domains"/>
    <property type="match status" value="1"/>
</dbReference>
<keyword evidence="9" id="KW-0436">Ligase</keyword>
<evidence type="ECO:0000313" key="9">
    <source>
        <dbReference type="EMBL" id="RNF12859.1"/>
    </source>
</evidence>
<dbReference type="GO" id="GO:0016874">
    <property type="term" value="F:ligase activity"/>
    <property type="evidence" value="ECO:0007669"/>
    <property type="project" value="UniProtKB-KW"/>
</dbReference>
<dbReference type="Pfam" id="PF00632">
    <property type="entry name" value="HECT"/>
    <property type="match status" value="1"/>
</dbReference>
<dbReference type="Gene3D" id="3.30.2160.10">
    <property type="entry name" value="Hect, E3 ligase catalytic domain"/>
    <property type="match status" value="1"/>
</dbReference>
<dbReference type="Gene3D" id="3.30.2410.10">
    <property type="entry name" value="Hect, E3 ligase catalytic domain"/>
    <property type="match status" value="1"/>
</dbReference>
<evidence type="ECO:0000256" key="5">
    <source>
        <dbReference type="ARBA" id="ARBA00022786"/>
    </source>
</evidence>
<evidence type="ECO:0000256" key="3">
    <source>
        <dbReference type="ARBA" id="ARBA00012485"/>
    </source>
</evidence>
<dbReference type="OrthoDB" id="271273at2759"/>
<accession>A0A3R7NWE0</accession>
<sequence>MSAADGSAGLMQRDKALVLVGDLKSALTALKRGISEEKLERLLVALDRVCVALCFGDEEFVRSLDAGRYAEVLVSTLTIASQNDFSRLRSLVVQVLALLADIAPRGGFAIASAKGVPPLLHLLNEVNTHDNEALLEEVLKCISHISLEAHTEVVHAHAVSVITSLEAKVGTHHLRMMCLKCLCHLLAAARLKDWNKYLLAPCNALVLRFSQQVKDILGDGKDQSEERLSKENGAYMLNLIECIAFIYDRILCTRDQLLKNVAILEHSVPTLVTVLARTVSMGAQGSTFRNAVCSTFLTLFFTDSCTAVKMFLKHDVLHTVYKLVTALAERMRLFARSGVRIAEALFHNDVSVIPFMAEEQQIIHLLEFLLVITPAAMAARESDYYVTLPHFVWQCEDDFHNRNDCSDSLSRQLEGEYETQRRCKTFRPYEVSRGSRVLKLDFSIMQYMKNEVSFYPHGLSRHAFLSGYVHRRVMYCTCGDNDFMGLVNAAIIPHHQSDYPVEMPRSRSQRLHNPLMPTSTRLNDAVNQGTRPTIALNRTELSPTLSSPCTSRLNDTTTERLTDEKTCFFCCIFFPGFGEKLGHKTGEIRRKKKGNSRMDVLSREAFSNAREGLLRDPATRAEFLQAEMIKMIVSYCLPILASVVKETVSTVIARHCSILILRYVDLTVEFFREDNKSSHPNNRNVLCKQFNLLCSRLGTVLFYLATTNTNQSLTATVQPFREYYSNQSVLHALVSFGFTQNSRLPAMTLRCEIQMSTLSSFLILQHANGAEMSIFNENERLILRRMLENRRGHVSRHRGDLQSSLYGSRGVALCPFHGSTKGFEEVHEKLIEQVISIISRDLPNAYKGPEDVLLNTLPVQSSDGFTLRIDPAPPSELNAIIGTTEESSFSQSSIISDIMMRACRHVELNAGLQKVLAINEYMLESENKLAYLVHEHPEFLEQLAGELRDSMSQTVLSANLAEVFLQVREGLLRVINQHLGLVNVEEASPIERQPARLELRFRRNKIMQAMTNYIWSPLRVKLESLEVNVEAGQPSLTTRSVFIAGKKYTVVDICVAQEAISVLPTTPLSYLAKQILFQLRQKYSETGTRGQEVKRRRSQSPPESSELLQGLHSLDNSRISVPKEDDSGGSQSLLFRSLTHMNAYTTDNSGNTGSPVTSSAHLSQENTCVSEEYFGAAAVALTNFHQGDTPVNNSSFGNSSLSDTAEYTTYTISLNNIVFFRNGNPVMDSSVSVLELLCNSTTRSVDATAASTEEIPQCGGQQFPTGGVQHVMALWSMTHTLQYVVVKEPFSLNLDDATKDGAHSNIMSSPKRQFTQLLRCAETQSSLKSAAKLLNEVLQVLLQAKIPVNYAEGRLCSALIYGFYNYLGIFMLPPVVWFPFLCSSLNEDKDQHLASYILWNFPQVFSLSVRRALLQLVFFVRRAPTTMTLWLKEALRGAGWLIPIHGLEWVTPDVNMHGAKKVVVQRDNLLGSGSIVLRTHAMCPLPLSVEFENENGFGAGPAREFYNLFAAQLQELQLNMWWSETFMESNGNFVRRVQLPLFPAVQQTSKSLSYFELLGLLVGRVLLEERAVDLPLHRCFIQGILGNLEENQLRDIDPELDVHLTWLSSLSEEGLLACDLTFVLPNSDAHTAGETIELCPNGSFIRVGGANVSDYVNAVRQYYTRKVLVEPIMHFRQGLRYAVIPSYLELFSVEELQLLISGPDGKIWKIPEDLEQNIIAAHGYDKNSPVVTFLLEVVSSWDASLQRAFLRFVTGSSRLPLGGMQPPITVVRRTLGAAEETEEHVAFSDDLLSEGAVRDLQTRMDASLPTVNTCAHYLKMPSYSSKALLQEKLRIAVTEGQECFLLT</sequence>
<proteinExistence type="inferred from homology"/>
<feature type="region of interest" description="Disordered" evidence="7">
    <location>
        <begin position="1087"/>
        <end position="1107"/>
    </location>
</feature>
<dbReference type="InterPro" id="IPR045322">
    <property type="entry name" value="HECTD1/TRIP12-like"/>
</dbReference>
<dbReference type="InterPro" id="IPR011989">
    <property type="entry name" value="ARM-like"/>
</dbReference>
<name>A0A3R7NWE0_TRYRA</name>
<evidence type="ECO:0000313" key="10">
    <source>
        <dbReference type="Proteomes" id="UP000283634"/>
    </source>
</evidence>
<comment type="caution">
    <text evidence="9">The sequence shown here is derived from an EMBL/GenBank/DDBJ whole genome shotgun (WGS) entry which is preliminary data.</text>
</comment>
<dbReference type="OMA" id="MWRTEEF"/>
<evidence type="ECO:0000259" key="8">
    <source>
        <dbReference type="PROSITE" id="PS50237"/>
    </source>
</evidence>
<dbReference type="PANTHER" id="PTHR45670">
    <property type="entry name" value="E3 UBIQUITIN-PROTEIN LIGASE TRIP12"/>
    <property type="match status" value="1"/>
</dbReference>
<dbReference type="GO" id="GO:0000209">
    <property type="term" value="P:protein polyubiquitination"/>
    <property type="evidence" value="ECO:0007669"/>
    <property type="project" value="TreeGrafter"/>
</dbReference>
<dbReference type="InterPro" id="IPR035983">
    <property type="entry name" value="Hect_E3_ubiquitin_ligase"/>
</dbReference>
<keyword evidence="5 6" id="KW-0833">Ubl conjugation pathway</keyword>
<dbReference type="VEuPathDB" id="TriTrypDB:TRSC58_06409"/>
<dbReference type="InterPro" id="IPR000569">
    <property type="entry name" value="HECT_dom"/>
</dbReference>
<dbReference type="PROSITE" id="PS50237">
    <property type="entry name" value="HECT"/>
    <property type="match status" value="1"/>
</dbReference>
<dbReference type="GeneID" id="40323948"/>
<evidence type="ECO:0000256" key="2">
    <source>
        <dbReference type="ARBA" id="ARBA00006331"/>
    </source>
</evidence>
<feature type="active site" description="Glycyl thioester intermediate" evidence="6">
    <location>
        <position position="1814"/>
    </location>
</feature>
<dbReference type="GO" id="GO:0061630">
    <property type="term" value="F:ubiquitin protein ligase activity"/>
    <property type="evidence" value="ECO:0007669"/>
    <property type="project" value="UniProtKB-EC"/>
</dbReference>
<keyword evidence="10" id="KW-1185">Reference proteome</keyword>
<organism evidence="9 10">
    <name type="scientific">Trypanosoma rangeli</name>
    <dbReference type="NCBI Taxonomy" id="5698"/>
    <lineage>
        <taxon>Eukaryota</taxon>
        <taxon>Discoba</taxon>
        <taxon>Euglenozoa</taxon>
        <taxon>Kinetoplastea</taxon>
        <taxon>Metakinetoplastina</taxon>
        <taxon>Trypanosomatida</taxon>
        <taxon>Trypanosomatidae</taxon>
        <taxon>Trypanosoma</taxon>
        <taxon>Herpetosoma</taxon>
    </lineage>
</organism>
<dbReference type="RefSeq" id="XP_029243002.1">
    <property type="nucleotide sequence ID" value="XM_029377112.1"/>
</dbReference>
<evidence type="ECO:0000256" key="7">
    <source>
        <dbReference type="SAM" id="MobiDB-lite"/>
    </source>
</evidence>
<evidence type="ECO:0000256" key="6">
    <source>
        <dbReference type="PROSITE-ProRule" id="PRU00104"/>
    </source>
</evidence>
<comment type="similarity">
    <text evidence="2">Belongs to the UPL family. K-HECT subfamily.</text>
</comment>
<dbReference type="InterPro" id="IPR016024">
    <property type="entry name" value="ARM-type_fold"/>
</dbReference>
<dbReference type="PANTHER" id="PTHR45670:SF14">
    <property type="entry name" value="E3 UBIQUITIN-PROTEIN LIGASE TRIP12"/>
    <property type="match status" value="1"/>
</dbReference>
<dbReference type="Proteomes" id="UP000283634">
    <property type="component" value="Unassembled WGS sequence"/>
</dbReference>
<dbReference type="SMART" id="SM00119">
    <property type="entry name" value="HECTc"/>
    <property type="match status" value="1"/>
</dbReference>
<reference evidence="9 10" key="1">
    <citation type="journal article" date="2018" name="BMC Genomics">
        <title>Genomic comparison of Trypanosoma conorhini and Trypanosoma rangeli to Trypanosoma cruzi strains of high and low virulence.</title>
        <authorList>
            <person name="Bradwell K.R."/>
            <person name="Koparde V.N."/>
            <person name="Matveyev A.V."/>
            <person name="Serrano M.G."/>
            <person name="Alves J.M."/>
            <person name="Parikh H."/>
            <person name="Huang B."/>
            <person name="Lee V."/>
            <person name="Espinosa-Alvarez O."/>
            <person name="Ortiz P.A."/>
            <person name="Costa-Martins A.G."/>
            <person name="Teixeira M.M."/>
            <person name="Buck G.A."/>
        </authorList>
    </citation>
    <scope>NUCLEOTIDE SEQUENCE [LARGE SCALE GENOMIC DNA]</scope>
    <source>
        <strain evidence="9 10">AM80</strain>
    </source>
</reference>
<dbReference type="SUPFAM" id="SSF48371">
    <property type="entry name" value="ARM repeat"/>
    <property type="match status" value="1"/>
</dbReference>
<dbReference type="EC" id="2.3.2.26" evidence="3"/>
<dbReference type="EMBL" id="MKGL01000001">
    <property type="protein sequence ID" value="RNF12859.1"/>
    <property type="molecule type" value="Genomic_DNA"/>
</dbReference>
<comment type="catalytic activity">
    <reaction evidence="1">
        <text>S-ubiquitinyl-[E2 ubiquitin-conjugating enzyme]-L-cysteine + [acceptor protein]-L-lysine = [E2 ubiquitin-conjugating enzyme]-L-cysteine + N(6)-ubiquitinyl-[acceptor protein]-L-lysine.</text>
        <dbReference type="EC" id="2.3.2.26"/>
    </reaction>
</comment>
<evidence type="ECO:0000256" key="1">
    <source>
        <dbReference type="ARBA" id="ARBA00000885"/>
    </source>
</evidence>
<evidence type="ECO:0000256" key="4">
    <source>
        <dbReference type="ARBA" id="ARBA00022679"/>
    </source>
</evidence>
<feature type="domain" description="HECT" evidence="8">
    <location>
        <begin position="1473"/>
        <end position="1847"/>
    </location>
</feature>
<protein>
    <recommendedName>
        <fullName evidence="3">HECT-type E3 ubiquitin transferase</fullName>
        <ecNumber evidence="3">2.3.2.26</ecNumber>
    </recommendedName>
</protein>
<dbReference type="SUPFAM" id="SSF56204">
    <property type="entry name" value="Hect, E3 ligase catalytic domain"/>
    <property type="match status" value="1"/>
</dbReference>
<dbReference type="Gene3D" id="1.25.10.10">
    <property type="entry name" value="Leucine-rich Repeat Variant"/>
    <property type="match status" value="1"/>
</dbReference>
<keyword evidence="4" id="KW-0808">Transferase</keyword>